<comment type="caution">
    <text evidence="2">The sequence shown here is derived from an EMBL/GenBank/DDBJ whole genome shotgun (WGS) entry which is preliminary data.</text>
</comment>
<dbReference type="EMBL" id="JAENHO010000009">
    <property type="protein sequence ID" value="MBL7258605.1"/>
    <property type="molecule type" value="Genomic_DNA"/>
</dbReference>
<dbReference type="Proteomes" id="UP000598996">
    <property type="component" value="Unassembled WGS sequence"/>
</dbReference>
<evidence type="ECO:0000259" key="1">
    <source>
        <dbReference type="Pfam" id="PF12680"/>
    </source>
</evidence>
<evidence type="ECO:0000313" key="3">
    <source>
        <dbReference type="Proteomes" id="UP000598996"/>
    </source>
</evidence>
<reference evidence="2 3" key="1">
    <citation type="submission" date="2021-01" db="EMBL/GenBank/DDBJ databases">
        <title>Actinoplanes sp. nov. LDG1-01 isolated from lichen.</title>
        <authorList>
            <person name="Saeng-In P."/>
            <person name="Phongsopitanun W."/>
            <person name="Kanchanasin P."/>
            <person name="Yuki M."/>
            <person name="Kudo T."/>
            <person name="Ohkuma M."/>
            <person name="Tanasupawat S."/>
        </authorList>
    </citation>
    <scope>NUCLEOTIDE SEQUENCE [LARGE SCALE GENOMIC DNA]</scope>
    <source>
        <strain evidence="2 3">LDG1-01</strain>
    </source>
</reference>
<dbReference type="InterPro" id="IPR032710">
    <property type="entry name" value="NTF2-like_dom_sf"/>
</dbReference>
<proteinExistence type="predicted"/>
<name>A0ABS1VVU6_9ACTN</name>
<accession>A0ABS1VVU6</accession>
<feature type="domain" description="SnoaL-like" evidence="1">
    <location>
        <begin position="14"/>
        <end position="109"/>
    </location>
</feature>
<evidence type="ECO:0000313" key="2">
    <source>
        <dbReference type="EMBL" id="MBL7258605.1"/>
    </source>
</evidence>
<dbReference type="InterPro" id="IPR037401">
    <property type="entry name" value="SnoaL-like"/>
</dbReference>
<protein>
    <submittedName>
        <fullName evidence="2">Nuclear transport factor 2 family protein</fullName>
    </submittedName>
</protein>
<dbReference type="SUPFAM" id="SSF54427">
    <property type="entry name" value="NTF2-like"/>
    <property type="match status" value="1"/>
</dbReference>
<dbReference type="Gene3D" id="3.10.450.50">
    <property type="match status" value="1"/>
</dbReference>
<keyword evidence="3" id="KW-1185">Reference proteome</keyword>
<gene>
    <name evidence="2" type="ORF">JKJ07_30270</name>
</gene>
<sequence>MDRLTELATNNLLRVFGERDPQARAAVIAETYAENVVFTDSEEELTGRDALDAKAQKLLDRTPGFVFRPAGPVQTVGNLAMLAWELGPADAPAVVTGVDILLVENDVVVKLYTIVNEAPAA</sequence>
<dbReference type="RefSeq" id="WP_202995271.1">
    <property type="nucleotide sequence ID" value="NZ_JAENHO010000009.1"/>
</dbReference>
<organism evidence="2 3">
    <name type="scientific">Paractinoplanes lichenicola</name>
    <dbReference type="NCBI Taxonomy" id="2802976"/>
    <lineage>
        <taxon>Bacteria</taxon>
        <taxon>Bacillati</taxon>
        <taxon>Actinomycetota</taxon>
        <taxon>Actinomycetes</taxon>
        <taxon>Micromonosporales</taxon>
        <taxon>Micromonosporaceae</taxon>
        <taxon>Paractinoplanes</taxon>
    </lineage>
</organism>
<dbReference type="Pfam" id="PF12680">
    <property type="entry name" value="SnoaL_2"/>
    <property type="match status" value="1"/>
</dbReference>